<dbReference type="InterPro" id="IPR036047">
    <property type="entry name" value="F-box-like_dom_sf"/>
</dbReference>
<reference evidence="2" key="1">
    <citation type="journal article" date="1994" name="Cell">
        <title>Fimbriata controls flower development by mediating between meristem and organ identity genes.</title>
        <authorList>
            <person name="Simon R."/>
            <person name="Carpenter R."/>
            <person name="Doyle S."/>
            <person name="Coen E."/>
        </authorList>
    </citation>
    <scope>NUCLEOTIDE SEQUENCE</scope>
</reference>
<gene>
    <name evidence="2" type="primary">fim</name>
</gene>
<dbReference type="Pfam" id="PF00646">
    <property type="entry name" value="F-box"/>
    <property type="match status" value="1"/>
</dbReference>
<evidence type="ECO:0000259" key="1">
    <source>
        <dbReference type="PROSITE" id="PS50181"/>
    </source>
</evidence>
<dbReference type="PIR" id="A54840">
    <property type="entry name" value="A54840"/>
</dbReference>
<name>Q41223_ANTMA</name>
<dbReference type="SUPFAM" id="SSF81383">
    <property type="entry name" value="F-box domain"/>
    <property type="match status" value="1"/>
</dbReference>
<dbReference type="SUPFAM" id="SSF50965">
    <property type="entry name" value="Galactose oxidase, central domain"/>
    <property type="match status" value="1"/>
</dbReference>
<dbReference type="Pfam" id="PF03478">
    <property type="entry name" value="Beta-prop_KIB1-4"/>
    <property type="match status" value="1"/>
</dbReference>
<organism evidence="2">
    <name type="scientific">Antirrhinum majus</name>
    <name type="common">Garden snapdragon</name>
    <dbReference type="NCBI Taxonomy" id="4151"/>
    <lineage>
        <taxon>Eukaryota</taxon>
        <taxon>Viridiplantae</taxon>
        <taxon>Streptophyta</taxon>
        <taxon>Embryophyta</taxon>
        <taxon>Tracheophyta</taxon>
        <taxon>Spermatophyta</taxon>
        <taxon>Magnoliopsida</taxon>
        <taxon>eudicotyledons</taxon>
        <taxon>Gunneridae</taxon>
        <taxon>Pentapetalae</taxon>
        <taxon>asterids</taxon>
        <taxon>lamiids</taxon>
        <taxon>Lamiales</taxon>
        <taxon>Plantaginaceae</taxon>
        <taxon>Antirrhineae</taxon>
        <taxon>Antirrhinum</taxon>
    </lineage>
</organism>
<dbReference type="InterPro" id="IPR050796">
    <property type="entry name" value="SCF_F-box_component"/>
</dbReference>
<dbReference type="InterPro" id="IPR011043">
    <property type="entry name" value="Gal_Oxase/kelch_b-propeller"/>
</dbReference>
<feature type="domain" description="F-box" evidence="1">
    <location>
        <begin position="41"/>
        <end position="86"/>
    </location>
</feature>
<dbReference type="PROSITE" id="PS50181">
    <property type="entry name" value="FBOX"/>
    <property type="match status" value="1"/>
</dbReference>
<dbReference type="FunFam" id="1.20.1280.50:FF:000040">
    <property type="entry name" value="protein UNUSUAL FLORAL ORGANS"/>
    <property type="match status" value="1"/>
</dbReference>
<dbReference type="InterPro" id="IPR005174">
    <property type="entry name" value="KIB1-4_b-propeller"/>
</dbReference>
<dbReference type="InterPro" id="IPR001810">
    <property type="entry name" value="F-box_dom"/>
</dbReference>
<protein>
    <submittedName>
        <fullName evidence="2">Fim protein</fullName>
    </submittedName>
</protein>
<accession>Q41223</accession>
<dbReference type="InterPro" id="IPR015915">
    <property type="entry name" value="Kelch-typ_b-propeller"/>
</dbReference>
<dbReference type="PANTHER" id="PTHR31672">
    <property type="entry name" value="BNACNNG10540D PROTEIN"/>
    <property type="match status" value="1"/>
</dbReference>
<dbReference type="Gene3D" id="1.20.1280.50">
    <property type="match status" value="1"/>
</dbReference>
<dbReference type="PANTHER" id="PTHR31672:SF12">
    <property type="entry name" value="F-BOX DOMAIN-CONTAINING PROTEIN"/>
    <property type="match status" value="1"/>
</dbReference>
<dbReference type="AlphaFoldDB" id="Q41223"/>
<dbReference type="EMBL" id="S71192">
    <property type="protein sequence ID" value="AAB31352.1"/>
    <property type="molecule type" value="mRNA"/>
</dbReference>
<evidence type="ECO:0000313" key="2">
    <source>
        <dbReference type="EMBL" id="AAB31352.1"/>
    </source>
</evidence>
<sequence length="429" mass="48902">MEAFQTPIFNLPLPYGFTTTPNTINLQNTMIMSTTNPWMDCRIWSRLPQKLIDRIIACLPPPAFFRSRSVCKRWYSLIFSTTFLELHLQASPIRHWFMFFKQQSIKHHIYNNNSTNARPTNYEGYLFDPQTLKWYRISFPLIPPGFSPASSSGGLICWVSEDSGPKNILLSNPLTNTAIQLPSTLEPRLCPTIGLTITNSSIDISFAGDDLISPYAVKNLTSESFHIDVGGFYSIWNTTSSLPRLCSLESGRMVHVQGRFYCMNYSPFSVLSYDISLNQWCKIQAPMRRFLRSPTLVESKGKLILVAAVEKSKLNVPKSLRLWALQECGTIWVEIERMPQQLYIQFAEIEGGRGFSCVAHAEFVVILIRGSYDKAVMFDFCRKQWVWVPPCPYVGGDDELHGFAYEPRLAVPITPLLEQLTLPFQSFTA</sequence>
<dbReference type="Gene3D" id="2.120.10.80">
    <property type="entry name" value="Kelch-type beta propeller"/>
    <property type="match status" value="1"/>
</dbReference>
<proteinExistence type="evidence at transcript level"/>
<dbReference type="SMART" id="SM00256">
    <property type="entry name" value="FBOX"/>
    <property type="match status" value="1"/>
</dbReference>